<protein>
    <recommendedName>
        <fullName evidence="4">DUF2079 domain-containing protein</fullName>
    </recommendedName>
</protein>
<evidence type="ECO:0000313" key="3">
    <source>
        <dbReference type="Proteomes" id="UP000034531"/>
    </source>
</evidence>
<feature type="transmembrane region" description="Helical" evidence="1">
    <location>
        <begin position="326"/>
        <end position="346"/>
    </location>
</feature>
<sequence>MKKSRYASKYVLPKKFRLDQKILGVPGDFFIIAAIFLVFSLLFSLLAVTRHNHFQSQGIDFSVYDQALWLYSRFERPFSTVGGNFDLADRFRPIMLLISPLYWFTGNERVLLIFQAVILSSAVFPVWLIARRYLPWILAVGIAFVYVDFIGIQAVNAYDFHEMSVLPFLLAWLFYFLEKGYWKSFFGALILCLAVREHVGLILSFLGIYIWTAKKNLKIGVVTSTISITWSVVAIKWVMPLLGQHSYDTFVMPGDSLGGAVTGYIRSPVFAVKSFFLPFEKIETLFWTFFSFGFLPLIAFSLIPIIGFQFASRFLDLMHPIRWTIYYHYSAELAVLMSVATIIAAGKIIKRFGRSKKIVLILLILVLVPHFVTNAILHAPLKNLLKRQFWQNQPWTGDNKIILSLIPKNASVASQNSLLPHMSHRREIFLLPKVSEADYIMVDLHPGQDNWDFYTSDLAGTKLQMKQIILTGKYKVVASAGDSYLLRRQGKNLTH</sequence>
<feature type="transmembrane region" description="Helical" evidence="1">
    <location>
        <begin position="110"/>
        <end position="129"/>
    </location>
</feature>
<dbReference type="InterPro" id="IPR018650">
    <property type="entry name" value="STSV1_Orf64"/>
</dbReference>
<feature type="transmembrane region" description="Helical" evidence="1">
    <location>
        <begin position="217"/>
        <end position="238"/>
    </location>
</feature>
<feature type="transmembrane region" description="Helical" evidence="1">
    <location>
        <begin position="285"/>
        <end position="306"/>
    </location>
</feature>
<feature type="transmembrane region" description="Helical" evidence="1">
    <location>
        <begin position="21"/>
        <end position="48"/>
    </location>
</feature>
<dbReference type="Pfam" id="PF09852">
    <property type="entry name" value="DUF2079"/>
    <property type="match status" value="1"/>
</dbReference>
<organism evidence="2 3">
    <name type="scientific">Candidatus Curtissbacteria bacterium GW2011_GWA1_40_16</name>
    <dbReference type="NCBI Taxonomy" id="1618405"/>
    <lineage>
        <taxon>Bacteria</taxon>
        <taxon>Candidatus Curtissiibacteriota</taxon>
    </lineage>
</organism>
<keyword evidence="1" id="KW-0812">Transmembrane</keyword>
<dbReference type="EMBL" id="LBYI01000006">
    <property type="protein sequence ID" value="KKR50818.1"/>
    <property type="molecule type" value="Genomic_DNA"/>
</dbReference>
<evidence type="ECO:0008006" key="4">
    <source>
        <dbReference type="Google" id="ProtNLM"/>
    </source>
</evidence>
<gene>
    <name evidence="2" type="ORF">UT84_C0006G0020</name>
</gene>
<keyword evidence="1" id="KW-0472">Membrane</keyword>
<feature type="transmembrane region" description="Helical" evidence="1">
    <location>
        <begin position="189"/>
        <end position="211"/>
    </location>
</feature>
<evidence type="ECO:0000256" key="1">
    <source>
        <dbReference type="SAM" id="Phobius"/>
    </source>
</evidence>
<dbReference type="AlphaFoldDB" id="A0A0G0REG4"/>
<feature type="transmembrane region" description="Helical" evidence="1">
    <location>
        <begin position="358"/>
        <end position="377"/>
    </location>
</feature>
<name>A0A0G0REG4_9BACT</name>
<keyword evidence="1" id="KW-1133">Transmembrane helix</keyword>
<reference evidence="2 3" key="1">
    <citation type="journal article" date="2015" name="Nature">
        <title>rRNA introns, odd ribosomes, and small enigmatic genomes across a large radiation of phyla.</title>
        <authorList>
            <person name="Brown C.T."/>
            <person name="Hug L.A."/>
            <person name="Thomas B.C."/>
            <person name="Sharon I."/>
            <person name="Castelle C.J."/>
            <person name="Singh A."/>
            <person name="Wilkins M.J."/>
            <person name="Williams K.H."/>
            <person name="Banfield J.F."/>
        </authorList>
    </citation>
    <scope>NUCLEOTIDE SEQUENCE [LARGE SCALE GENOMIC DNA]</scope>
</reference>
<evidence type="ECO:0000313" key="2">
    <source>
        <dbReference type="EMBL" id="KKR50818.1"/>
    </source>
</evidence>
<comment type="caution">
    <text evidence="2">The sequence shown here is derived from an EMBL/GenBank/DDBJ whole genome shotgun (WGS) entry which is preliminary data.</text>
</comment>
<feature type="transmembrane region" description="Helical" evidence="1">
    <location>
        <begin position="136"/>
        <end position="154"/>
    </location>
</feature>
<dbReference type="Proteomes" id="UP000034531">
    <property type="component" value="Unassembled WGS sequence"/>
</dbReference>
<accession>A0A0G0REG4</accession>
<proteinExistence type="predicted"/>